<evidence type="ECO:0008006" key="5">
    <source>
        <dbReference type="Google" id="ProtNLM"/>
    </source>
</evidence>
<protein>
    <recommendedName>
        <fullName evidence="5">DUF4307 domain-containing protein</fullName>
    </recommendedName>
</protein>
<accession>A0ABN2IT01</accession>
<keyword evidence="2" id="KW-0472">Membrane</keyword>
<dbReference type="InterPro" id="IPR025443">
    <property type="entry name" value="DUF4307"/>
</dbReference>
<feature type="transmembrane region" description="Helical" evidence="2">
    <location>
        <begin position="27"/>
        <end position="46"/>
    </location>
</feature>
<evidence type="ECO:0000313" key="4">
    <source>
        <dbReference type="Proteomes" id="UP001501138"/>
    </source>
</evidence>
<keyword evidence="4" id="KW-1185">Reference proteome</keyword>
<comment type="caution">
    <text evidence="3">The sequence shown here is derived from an EMBL/GenBank/DDBJ whole genome shotgun (WGS) entry which is preliminary data.</text>
</comment>
<feature type="region of interest" description="Disordered" evidence="1">
    <location>
        <begin position="1"/>
        <end position="22"/>
    </location>
</feature>
<proteinExistence type="predicted"/>
<dbReference type="Pfam" id="PF14155">
    <property type="entry name" value="DUF4307"/>
    <property type="match status" value="1"/>
</dbReference>
<evidence type="ECO:0000313" key="3">
    <source>
        <dbReference type="EMBL" id="GAA1710920.1"/>
    </source>
</evidence>
<dbReference type="Proteomes" id="UP001501138">
    <property type="component" value="Unassembled WGS sequence"/>
</dbReference>
<evidence type="ECO:0000256" key="2">
    <source>
        <dbReference type="SAM" id="Phobius"/>
    </source>
</evidence>
<evidence type="ECO:0000256" key="1">
    <source>
        <dbReference type="SAM" id="MobiDB-lite"/>
    </source>
</evidence>
<name>A0ABN2IT01_9MICO</name>
<reference evidence="3 4" key="1">
    <citation type="journal article" date="2019" name="Int. J. Syst. Evol. Microbiol.">
        <title>The Global Catalogue of Microorganisms (GCM) 10K type strain sequencing project: providing services to taxonomists for standard genome sequencing and annotation.</title>
        <authorList>
            <consortium name="The Broad Institute Genomics Platform"/>
            <consortium name="The Broad Institute Genome Sequencing Center for Infectious Disease"/>
            <person name="Wu L."/>
            <person name="Ma J."/>
        </authorList>
    </citation>
    <scope>NUCLEOTIDE SEQUENCE [LARGE SCALE GENOMIC DNA]</scope>
    <source>
        <strain evidence="3 4">JCM 15589</strain>
    </source>
</reference>
<keyword evidence="2" id="KW-0812">Transmembrane</keyword>
<organism evidence="3 4">
    <name type="scientific">Isoptericola hypogeus</name>
    <dbReference type="NCBI Taxonomy" id="300179"/>
    <lineage>
        <taxon>Bacteria</taxon>
        <taxon>Bacillati</taxon>
        <taxon>Actinomycetota</taxon>
        <taxon>Actinomycetes</taxon>
        <taxon>Micrococcales</taxon>
        <taxon>Promicromonosporaceae</taxon>
        <taxon>Isoptericola</taxon>
    </lineage>
</organism>
<sequence length="136" mass="14258">MSDPSISTPPADRYGTRPARRPGRGRTVAIVAALVAAVVLVAWFSFEQSRSNPVSYEDVGFDVLGPEQVDVTFQVHMPPGTTAVCTVEALAPSYAQVGTVDVPVGPSDQTTSTYTVQVRTSEEATSGVVAGCEPTD</sequence>
<gene>
    <name evidence="3" type="ORF">GCM10009809_04110</name>
</gene>
<dbReference type="EMBL" id="BAAAPM010000002">
    <property type="protein sequence ID" value="GAA1710920.1"/>
    <property type="molecule type" value="Genomic_DNA"/>
</dbReference>
<dbReference type="RefSeq" id="WP_344245134.1">
    <property type="nucleotide sequence ID" value="NZ_BAAAPM010000002.1"/>
</dbReference>
<keyword evidence="2" id="KW-1133">Transmembrane helix</keyword>